<organism evidence="3 4">
    <name type="scientific">Linnemannia gamsii</name>
    <dbReference type="NCBI Taxonomy" id="64522"/>
    <lineage>
        <taxon>Eukaryota</taxon>
        <taxon>Fungi</taxon>
        <taxon>Fungi incertae sedis</taxon>
        <taxon>Mucoromycota</taxon>
        <taxon>Mortierellomycotina</taxon>
        <taxon>Mortierellomycetes</taxon>
        <taxon>Mortierellales</taxon>
        <taxon>Mortierellaceae</taxon>
        <taxon>Linnemannia</taxon>
    </lineage>
</organism>
<keyword evidence="4" id="KW-1185">Reference proteome</keyword>
<dbReference type="Pfam" id="PF08238">
    <property type="entry name" value="Sel1"/>
    <property type="match status" value="6"/>
</dbReference>
<name>A0ABQ7KAV5_9FUNG</name>
<dbReference type="PANTHER" id="PTHR11102">
    <property type="entry name" value="SEL-1-LIKE PROTEIN"/>
    <property type="match status" value="1"/>
</dbReference>
<dbReference type="SMART" id="SM00671">
    <property type="entry name" value="SEL1"/>
    <property type="match status" value="6"/>
</dbReference>
<dbReference type="InterPro" id="IPR006597">
    <property type="entry name" value="Sel1-like"/>
</dbReference>
<protein>
    <recommendedName>
        <fullName evidence="5">HCP-like protein</fullName>
    </recommendedName>
</protein>
<dbReference type="Proteomes" id="UP001194696">
    <property type="component" value="Unassembled WGS sequence"/>
</dbReference>
<sequence length="418" mass="46181">MDNDKPQVQAIRSVSKDSLDSPKSTPAPTAYFDCHVNPATGKGFVLWDDIRLVFPDALYVRQEAKVVPFTKDAELMPLKPLRIAAVLEVVLDIVVDSPLVHLGAVLQQSSLDDTLIEQPTAKHSAVDTTPKRNPVYGLEETAMNNYSHIDHPGFGPRPRAPQFIPIDEQGEDADKTAVNPDSSKRGSEPINFNSQATIAVLGDTISQVDLGILYRTGDRVEQDYEAARYWLLKAANQGNPSAQSNLGDLYRLGFSVEVDFSTAFFWYNKAANKGDADGQYRLELMHDYGLIGPPDFSEAMDWYLKAANQGHASAQCSIGDLHAHGEGVPQDNVKAMEWYLRAAKLDSPRAQLKIGVMYRDGHGVSKDRTVAIDWLCKAASRKDSDEWAQFAKGLMYDAGLGVPRNDGKAFIWYHKAAR</sequence>
<dbReference type="Gene3D" id="1.25.40.10">
    <property type="entry name" value="Tetratricopeptide repeat domain"/>
    <property type="match status" value="1"/>
</dbReference>
<evidence type="ECO:0008006" key="5">
    <source>
        <dbReference type="Google" id="ProtNLM"/>
    </source>
</evidence>
<evidence type="ECO:0000256" key="1">
    <source>
        <dbReference type="ARBA" id="ARBA00038101"/>
    </source>
</evidence>
<feature type="region of interest" description="Disordered" evidence="2">
    <location>
        <begin position="170"/>
        <end position="190"/>
    </location>
</feature>
<accession>A0ABQ7KAV5</accession>
<gene>
    <name evidence="3" type="ORF">BGZ96_001349</name>
</gene>
<evidence type="ECO:0000313" key="3">
    <source>
        <dbReference type="EMBL" id="KAG0294354.1"/>
    </source>
</evidence>
<evidence type="ECO:0000256" key="2">
    <source>
        <dbReference type="SAM" id="MobiDB-lite"/>
    </source>
</evidence>
<comment type="caution">
    <text evidence="3">The sequence shown here is derived from an EMBL/GenBank/DDBJ whole genome shotgun (WGS) entry which is preliminary data.</text>
</comment>
<feature type="region of interest" description="Disordered" evidence="2">
    <location>
        <begin position="1"/>
        <end position="24"/>
    </location>
</feature>
<evidence type="ECO:0000313" key="4">
    <source>
        <dbReference type="Proteomes" id="UP001194696"/>
    </source>
</evidence>
<reference evidence="3 4" key="1">
    <citation type="journal article" date="2020" name="Fungal Divers.">
        <title>Resolving the Mortierellaceae phylogeny through synthesis of multi-gene phylogenetics and phylogenomics.</title>
        <authorList>
            <person name="Vandepol N."/>
            <person name="Liber J."/>
            <person name="Desiro A."/>
            <person name="Na H."/>
            <person name="Kennedy M."/>
            <person name="Barry K."/>
            <person name="Grigoriev I.V."/>
            <person name="Miller A.N."/>
            <person name="O'Donnell K."/>
            <person name="Stajich J.E."/>
            <person name="Bonito G."/>
        </authorList>
    </citation>
    <scope>NUCLEOTIDE SEQUENCE [LARGE SCALE GENOMIC DNA]</scope>
    <source>
        <strain evidence="3 4">AD045</strain>
    </source>
</reference>
<dbReference type="InterPro" id="IPR050767">
    <property type="entry name" value="Sel1_AlgK"/>
</dbReference>
<dbReference type="EMBL" id="JAAAIM010000122">
    <property type="protein sequence ID" value="KAG0294354.1"/>
    <property type="molecule type" value="Genomic_DNA"/>
</dbReference>
<comment type="similarity">
    <text evidence="1">Belongs to the sel-1 family.</text>
</comment>
<dbReference type="PANTHER" id="PTHR11102:SF160">
    <property type="entry name" value="ERAD-ASSOCIATED E3 UBIQUITIN-PROTEIN LIGASE COMPONENT HRD3"/>
    <property type="match status" value="1"/>
</dbReference>
<dbReference type="SUPFAM" id="SSF81901">
    <property type="entry name" value="HCP-like"/>
    <property type="match status" value="2"/>
</dbReference>
<dbReference type="InterPro" id="IPR011990">
    <property type="entry name" value="TPR-like_helical_dom_sf"/>
</dbReference>
<proteinExistence type="inferred from homology"/>